<reference evidence="6" key="1">
    <citation type="journal article" date="2023" name="bioRxiv">
        <title>Improved chromosome-level genome assembly for marigold (Tagetes erecta).</title>
        <authorList>
            <person name="Jiang F."/>
            <person name="Yuan L."/>
            <person name="Wang S."/>
            <person name="Wang H."/>
            <person name="Xu D."/>
            <person name="Wang A."/>
            <person name="Fan W."/>
        </authorList>
    </citation>
    <scope>NUCLEOTIDE SEQUENCE</scope>
    <source>
        <strain evidence="6">WSJ</strain>
        <tissue evidence="6">Leaf</tissue>
    </source>
</reference>
<name>A0AAD8L181_TARER</name>
<protein>
    <recommendedName>
        <fullName evidence="5">SWIM-type domain-containing protein</fullName>
    </recommendedName>
</protein>
<evidence type="ECO:0000256" key="2">
    <source>
        <dbReference type="ARBA" id="ARBA00022771"/>
    </source>
</evidence>
<keyword evidence="1" id="KW-0479">Metal-binding</keyword>
<feature type="domain" description="SWIM-type" evidence="5">
    <location>
        <begin position="126"/>
        <end position="164"/>
    </location>
</feature>
<gene>
    <name evidence="6" type="ORF">QVD17_12597</name>
</gene>
<proteinExistence type="predicted"/>
<evidence type="ECO:0000313" key="7">
    <source>
        <dbReference type="Proteomes" id="UP001229421"/>
    </source>
</evidence>
<evidence type="ECO:0000256" key="1">
    <source>
        <dbReference type="ARBA" id="ARBA00022723"/>
    </source>
</evidence>
<dbReference type="PANTHER" id="PTHR47718:SF12">
    <property type="entry name" value="PROTEIN FAR1-RELATED SEQUENCE"/>
    <property type="match status" value="1"/>
</dbReference>
<dbReference type="InterPro" id="IPR007527">
    <property type="entry name" value="Znf_SWIM"/>
</dbReference>
<dbReference type="Proteomes" id="UP001229421">
    <property type="component" value="Unassembled WGS sequence"/>
</dbReference>
<dbReference type="InterPro" id="IPR006564">
    <property type="entry name" value="Znf_PMZ"/>
</dbReference>
<organism evidence="6 7">
    <name type="scientific">Tagetes erecta</name>
    <name type="common">African marigold</name>
    <dbReference type="NCBI Taxonomy" id="13708"/>
    <lineage>
        <taxon>Eukaryota</taxon>
        <taxon>Viridiplantae</taxon>
        <taxon>Streptophyta</taxon>
        <taxon>Embryophyta</taxon>
        <taxon>Tracheophyta</taxon>
        <taxon>Spermatophyta</taxon>
        <taxon>Magnoliopsida</taxon>
        <taxon>eudicotyledons</taxon>
        <taxon>Gunneridae</taxon>
        <taxon>Pentapetalae</taxon>
        <taxon>asterids</taxon>
        <taxon>campanulids</taxon>
        <taxon>Asterales</taxon>
        <taxon>Asteraceae</taxon>
        <taxon>Asteroideae</taxon>
        <taxon>Heliantheae alliance</taxon>
        <taxon>Tageteae</taxon>
        <taxon>Tagetes</taxon>
    </lineage>
</organism>
<comment type="caution">
    <text evidence="6">The sequence shown here is derived from an EMBL/GenBank/DDBJ whole genome shotgun (WGS) entry which is preliminary data.</text>
</comment>
<dbReference type="GO" id="GO:0008270">
    <property type="term" value="F:zinc ion binding"/>
    <property type="evidence" value="ECO:0007669"/>
    <property type="project" value="UniProtKB-KW"/>
</dbReference>
<keyword evidence="7" id="KW-1185">Reference proteome</keyword>
<dbReference type="EMBL" id="JAUHHV010000003">
    <property type="protein sequence ID" value="KAK1430092.1"/>
    <property type="molecule type" value="Genomic_DNA"/>
</dbReference>
<keyword evidence="2 4" id="KW-0863">Zinc-finger</keyword>
<evidence type="ECO:0000259" key="5">
    <source>
        <dbReference type="PROSITE" id="PS50966"/>
    </source>
</evidence>
<sequence>MAPPIFAIPIQQDDFIPNFDSSSMNQDSSPTTVFNTPNGTLSWIPNVPVEFKPFVGMKFSKMDDIIKMYDRYADLSGFSTRLSTLRKIEGPLLVLTDQDPAMKQAVAAVFTQSRHRLCMWHIMKKLPSKVKMDPAGDCVSCSCMSWTRIGYLCRHIFCVFRFIKVNQIPDKYISSRWRRGVLPKSVYNLEHRYGVDQSSHSVARHELMDFFNELVDQLRSDPEGMLFLTNHLKTVKRQILENIPQTVDSDDPVEDVIAELLGAPKEVEVTCSNPQGIRNKG</sequence>
<dbReference type="PROSITE" id="PS50966">
    <property type="entry name" value="ZF_SWIM"/>
    <property type="match status" value="1"/>
</dbReference>
<accession>A0AAD8L181</accession>
<dbReference type="InterPro" id="IPR018289">
    <property type="entry name" value="MULE_transposase_dom"/>
</dbReference>
<evidence type="ECO:0000256" key="4">
    <source>
        <dbReference type="PROSITE-ProRule" id="PRU00325"/>
    </source>
</evidence>
<dbReference type="PANTHER" id="PTHR47718">
    <property type="entry name" value="OS01G0519700 PROTEIN"/>
    <property type="match status" value="1"/>
</dbReference>
<evidence type="ECO:0000313" key="6">
    <source>
        <dbReference type="EMBL" id="KAK1430092.1"/>
    </source>
</evidence>
<dbReference type="AlphaFoldDB" id="A0AAD8L181"/>
<keyword evidence="3" id="KW-0862">Zinc</keyword>
<dbReference type="SMART" id="SM00575">
    <property type="entry name" value="ZnF_PMZ"/>
    <property type="match status" value="1"/>
</dbReference>
<evidence type="ECO:0000256" key="3">
    <source>
        <dbReference type="ARBA" id="ARBA00022833"/>
    </source>
</evidence>
<dbReference type="Pfam" id="PF10551">
    <property type="entry name" value="MULE"/>
    <property type="match status" value="1"/>
</dbReference>